<evidence type="ECO:0000313" key="3">
    <source>
        <dbReference type="Proteomes" id="UP001231370"/>
    </source>
</evidence>
<reference evidence="2 3" key="1">
    <citation type="submission" date="2023-01" db="EMBL/GenBank/DDBJ databases">
        <title>Novel diversity within Roseofilum (Cyanobacteria; Desertifilaceae) from marine benthic mats with descriptions of four novel species.</title>
        <authorList>
            <person name="Wang Y."/>
            <person name="Berthold D.E."/>
            <person name="Hu J."/>
            <person name="Lefler F.W."/>
            <person name="Laughinghouse H.D. IV."/>
        </authorList>
    </citation>
    <scope>NUCLEOTIDE SEQUENCE [LARGE SCALE GENOMIC DNA]</scope>
    <source>
        <strain evidence="2 3">BLCC-M91</strain>
    </source>
</reference>
<dbReference type="RefSeq" id="WP_283764098.1">
    <property type="nucleotide sequence ID" value="NZ_JAQPOK010000140.1"/>
</dbReference>
<sequence>MLVPQPRPKSQPGNRGSNQRGGRKIPSLSAPPGEGPIDAIKEALAGPPLFHEQIQDAAGFWGVPLPKIPNPFTRPREREEKDIESLGEAYPDPDPELTEEEPIPMGIGGYENTPWGNTGKTIGAVAQAKPAPTFPPEWNVPQPEGIYIPPFPSPGRDTSTFDVLGGRPGVYIGVSVKANRENRYSSPGFPDDRRMYFYFLARENDYLSDGWPQQSGPKVRFKGVQHWKGYIRLAERLLSKKLSRYFDGLARSSSSPIRATYRLLEDGSWSGPHTWTGSATRGQSGYNFYFTIEAQFERPPVAFSPFPRQRGEKMSNCCPTLIRNQNRMIKDLKLIKTWVGADYKEVEVPRHPFMDTSVGFLGKILGKGTRKISSLPDLIMYFIQSVDTMFGDEFPMKVKVPTHIVEGAKASGIGSPEEFELITPGEAIRAIFEATLNLQDDEGNAKALMTKCLLEAYKAREEAYKARNMLDQFVKWTGIETEEVKNFLQAEFTLPETDNDPNNAISWEDWKKKYPNPDEELKAFLEPSKMAIKGHYFDPEKGRDLIDDLYLLRNIYQIVRAAHTISVGKNREGMRGKLADYLLDFGAKYAYHAATAPAEREKRGIGEDEEDDGYDPKGLKDFRKFRKVVEGGLVSPTEKDTSIKSRKDRPYGRHPEETAKIRDITDGSPGEL</sequence>
<keyword evidence="3" id="KW-1185">Reference proteome</keyword>
<protein>
    <submittedName>
        <fullName evidence="2">Uncharacterized protein</fullName>
    </submittedName>
</protein>
<dbReference type="Proteomes" id="UP001231370">
    <property type="component" value="Unassembled WGS sequence"/>
</dbReference>
<organism evidence="2 3">
    <name type="scientific">Roseofilum halophilum BLCC-M91</name>
    <dbReference type="NCBI Taxonomy" id="3022259"/>
    <lineage>
        <taxon>Bacteria</taxon>
        <taxon>Bacillati</taxon>
        <taxon>Cyanobacteriota</taxon>
        <taxon>Cyanophyceae</taxon>
        <taxon>Desertifilales</taxon>
        <taxon>Desertifilaceae</taxon>
        <taxon>Roseofilum</taxon>
        <taxon>Roseofilum halophilum</taxon>
    </lineage>
</organism>
<name>A0ABT7BNM6_9CYAN</name>
<feature type="region of interest" description="Disordered" evidence="1">
    <location>
        <begin position="636"/>
        <end position="672"/>
    </location>
</feature>
<accession>A0ABT7BNM6</accession>
<evidence type="ECO:0000313" key="2">
    <source>
        <dbReference type="EMBL" id="MDJ1180797.1"/>
    </source>
</evidence>
<feature type="compositionally biased region" description="Polar residues" evidence="1">
    <location>
        <begin position="11"/>
        <end position="20"/>
    </location>
</feature>
<comment type="caution">
    <text evidence="2">The sequence shown here is derived from an EMBL/GenBank/DDBJ whole genome shotgun (WGS) entry which is preliminary data.</text>
</comment>
<feature type="region of interest" description="Disordered" evidence="1">
    <location>
        <begin position="1"/>
        <end position="44"/>
    </location>
</feature>
<feature type="compositionally biased region" description="Basic and acidic residues" evidence="1">
    <location>
        <begin position="74"/>
        <end position="84"/>
    </location>
</feature>
<proteinExistence type="predicted"/>
<dbReference type="EMBL" id="JAQPOK010000140">
    <property type="protein sequence ID" value="MDJ1180797.1"/>
    <property type="molecule type" value="Genomic_DNA"/>
</dbReference>
<feature type="region of interest" description="Disordered" evidence="1">
    <location>
        <begin position="596"/>
        <end position="619"/>
    </location>
</feature>
<evidence type="ECO:0000256" key="1">
    <source>
        <dbReference type="SAM" id="MobiDB-lite"/>
    </source>
</evidence>
<gene>
    <name evidence="2" type="ORF">PJF56_18210</name>
</gene>
<feature type="compositionally biased region" description="Basic and acidic residues" evidence="1">
    <location>
        <begin position="637"/>
        <end position="665"/>
    </location>
</feature>
<feature type="region of interest" description="Disordered" evidence="1">
    <location>
        <begin position="61"/>
        <end position="98"/>
    </location>
</feature>